<dbReference type="Proteomes" id="UP001159363">
    <property type="component" value="Chromosome 5"/>
</dbReference>
<keyword evidence="2" id="KW-1185">Reference proteome</keyword>
<dbReference type="EMBL" id="JARBHB010000006">
    <property type="protein sequence ID" value="KAJ8880894.1"/>
    <property type="molecule type" value="Genomic_DNA"/>
</dbReference>
<evidence type="ECO:0000313" key="1">
    <source>
        <dbReference type="EMBL" id="KAJ8880894.1"/>
    </source>
</evidence>
<evidence type="ECO:0000313" key="2">
    <source>
        <dbReference type="Proteomes" id="UP001159363"/>
    </source>
</evidence>
<reference evidence="1 2" key="1">
    <citation type="submission" date="2023-02" db="EMBL/GenBank/DDBJ databases">
        <title>LHISI_Scaffold_Assembly.</title>
        <authorList>
            <person name="Stuart O.P."/>
            <person name="Cleave R."/>
            <person name="Magrath M.J.L."/>
            <person name="Mikheyev A.S."/>
        </authorList>
    </citation>
    <scope>NUCLEOTIDE SEQUENCE [LARGE SCALE GENOMIC DNA]</scope>
    <source>
        <strain evidence="1">Daus_M_001</strain>
        <tissue evidence="1">Leg muscle</tissue>
    </source>
</reference>
<name>A0ABQ9H9B0_9NEOP</name>
<accession>A0ABQ9H9B0</accession>
<proteinExistence type="predicted"/>
<protein>
    <submittedName>
        <fullName evidence="1">Uncharacterized protein</fullName>
    </submittedName>
</protein>
<sequence>MFSCLKLAISKTFQEIVEVLSCHFSPYRMVIAERYKFHKHDKQPTESVSQYILELTCAILAISLTMRCVIAWCAVYPNMHDCTQHGACRISNKTSAANYTVNSEQTVTQAADKGER</sequence>
<gene>
    <name evidence="1" type="ORF">PR048_017367</name>
</gene>
<organism evidence="1 2">
    <name type="scientific">Dryococelus australis</name>
    <dbReference type="NCBI Taxonomy" id="614101"/>
    <lineage>
        <taxon>Eukaryota</taxon>
        <taxon>Metazoa</taxon>
        <taxon>Ecdysozoa</taxon>
        <taxon>Arthropoda</taxon>
        <taxon>Hexapoda</taxon>
        <taxon>Insecta</taxon>
        <taxon>Pterygota</taxon>
        <taxon>Neoptera</taxon>
        <taxon>Polyneoptera</taxon>
        <taxon>Phasmatodea</taxon>
        <taxon>Verophasmatodea</taxon>
        <taxon>Anareolatae</taxon>
        <taxon>Phasmatidae</taxon>
        <taxon>Eurycanthinae</taxon>
        <taxon>Dryococelus</taxon>
    </lineage>
</organism>
<comment type="caution">
    <text evidence="1">The sequence shown here is derived from an EMBL/GenBank/DDBJ whole genome shotgun (WGS) entry which is preliminary data.</text>
</comment>